<keyword evidence="1" id="KW-0812">Transmembrane</keyword>
<dbReference type="OrthoDB" id="5149851at2"/>
<reference evidence="2 3" key="1">
    <citation type="submission" date="2017-11" db="EMBL/GenBank/DDBJ databases">
        <title>Genomic Encyclopedia of Archaeal and Bacterial Type Strains, Phase II (KMG-II): From Individual Species to Whole Genera.</title>
        <authorList>
            <person name="Goeker M."/>
        </authorList>
    </citation>
    <scope>NUCLEOTIDE SEQUENCE [LARGE SCALE GENOMIC DNA]</scope>
    <source>
        <strain evidence="2 3">DSM 27763</strain>
    </source>
</reference>
<protein>
    <submittedName>
        <fullName evidence="2">Uncharacterized protein</fullName>
    </submittedName>
</protein>
<dbReference type="InterPro" id="IPR050010">
    <property type="entry name" value="ETEC_3214_dom"/>
</dbReference>
<gene>
    <name evidence="2" type="ORF">CLV56_1170</name>
</gene>
<dbReference type="RefSeq" id="WP_157805078.1">
    <property type="nucleotide sequence ID" value="NZ_PGEZ01000001.1"/>
</dbReference>
<sequence length="277" mass="29964">MTEDEPQSRIVRVIERVKAHPVRVVIVAVVGTIGFVWLAVDLGARTYDAIDGWLHPHSEQYAELAQLDLDSRLSYLEGEMGTAKQVVDLCADQVVDCPRGAPPLLMYVHESDDLVVRSVFEKDSLELYAVTRVSDRLAPPMRWLDWDLGDLGDVTFAEATEAPGVEPTSAWVWMGPRGSAYAEVVTAGAAGRYRGLLLGWARDGYGGPDAAFDVESANELQTQSLAGEPYDTRTLAAFRAGTTPNTWGEFRDDGGTVGGLAHDAEQVMLLLSVGAGA</sequence>
<evidence type="ECO:0000313" key="2">
    <source>
        <dbReference type="EMBL" id="PJJ56952.1"/>
    </source>
</evidence>
<dbReference type="AlphaFoldDB" id="A0A2M9BG91"/>
<name>A0A2M9BG91_9ACTN</name>
<dbReference type="NCBIfam" id="NF043066">
    <property type="entry name" value="ETEC_3214_dom"/>
    <property type="match status" value="1"/>
</dbReference>
<accession>A0A2M9BG91</accession>
<evidence type="ECO:0000256" key="1">
    <source>
        <dbReference type="SAM" id="Phobius"/>
    </source>
</evidence>
<evidence type="ECO:0000313" key="3">
    <source>
        <dbReference type="Proteomes" id="UP000230842"/>
    </source>
</evidence>
<keyword evidence="3" id="KW-1185">Reference proteome</keyword>
<dbReference type="EMBL" id="PGEZ01000001">
    <property type="protein sequence ID" value="PJJ56952.1"/>
    <property type="molecule type" value="Genomic_DNA"/>
</dbReference>
<organism evidence="2 3">
    <name type="scientific">Mumia flava</name>
    <dbReference type="NCBI Taxonomy" id="1348852"/>
    <lineage>
        <taxon>Bacteria</taxon>
        <taxon>Bacillati</taxon>
        <taxon>Actinomycetota</taxon>
        <taxon>Actinomycetes</taxon>
        <taxon>Propionibacteriales</taxon>
        <taxon>Nocardioidaceae</taxon>
        <taxon>Mumia</taxon>
    </lineage>
</organism>
<feature type="transmembrane region" description="Helical" evidence="1">
    <location>
        <begin position="21"/>
        <end position="40"/>
    </location>
</feature>
<proteinExistence type="predicted"/>
<keyword evidence="1" id="KW-1133">Transmembrane helix</keyword>
<comment type="caution">
    <text evidence="2">The sequence shown here is derived from an EMBL/GenBank/DDBJ whole genome shotgun (WGS) entry which is preliminary data.</text>
</comment>
<keyword evidence="1" id="KW-0472">Membrane</keyword>
<dbReference type="Proteomes" id="UP000230842">
    <property type="component" value="Unassembled WGS sequence"/>
</dbReference>